<protein>
    <submittedName>
        <fullName evidence="2">Uncharacterized protein</fullName>
    </submittedName>
</protein>
<name>A0A9W7G012_9STRA</name>
<dbReference type="Proteomes" id="UP001165065">
    <property type="component" value="Unassembled WGS sequence"/>
</dbReference>
<proteinExistence type="predicted"/>
<evidence type="ECO:0000313" key="2">
    <source>
        <dbReference type="EMBL" id="GMI30194.1"/>
    </source>
</evidence>
<evidence type="ECO:0000313" key="3">
    <source>
        <dbReference type="Proteomes" id="UP001165065"/>
    </source>
</evidence>
<gene>
    <name evidence="2" type="ORF">TrCOL_g13172</name>
</gene>
<keyword evidence="3" id="KW-1185">Reference proteome</keyword>
<accession>A0A9W7G012</accession>
<sequence>MCVGEGKEGGVLGIVKGRRKDLFTTKEIGVEYELEIFAYVKTEVESEGRKRGVLKMKRMGKFKFVGTPRLLLIGGIGAVASWLHALQTVEEVEVGVVASFFNFPVTGGCTCTLVYAPPTSSSTSKSPYLKTKEITVLPQSGATVTHVFKGHGREERNGGVVNTWVLSSKDGVRVMRTQTDYRGGEEEEERMFPIHGYVGPTFEESYLVGLGDGYHYQDGGRIVTLVSDVVQTPIGCLWVVKKREKEGRSWMFVVRDELRMLGEGKRAVMVSDDNKSIEEAIEMGGVARRWMEQGKAEVDWGMEDQIRGIWTGKIEDWREYVGWVRAGMSGAQFARFFLRCARGMEDDERRSCFPLPPPLPPPTSTSQSTAATGGKKRRESITDLVDVCLREGDARGAASGLGVMRDRAKAKVKGMRILEHVAEGVGEGGKEGRLMGEVWSFFKRVVEAEEMGLARRESKEVGNGGEVGFFGRMLGKDDTLPTAPTGNIATRAPPQIPLPDIPNLPVSAVTKYKVSIISLLDATAHPSELIFYLVERNRAEGEDIKGRRILKEWSKYAEEEGMKDPWLDKLLEESGL</sequence>
<feature type="region of interest" description="Disordered" evidence="1">
    <location>
        <begin position="349"/>
        <end position="378"/>
    </location>
</feature>
<dbReference type="EMBL" id="BRYA01000701">
    <property type="protein sequence ID" value="GMI30194.1"/>
    <property type="molecule type" value="Genomic_DNA"/>
</dbReference>
<evidence type="ECO:0000256" key="1">
    <source>
        <dbReference type="SAM" id="MobiDB-lite"/>
    </source>
</evidence>
<reference evidence="3" key="1">
    <citation type="journal article" date="2023" name="Commun. Biol.">
        <title>Genome analysis of Parmales, the sister group of diatoms, reveals the evolutionary specialization of diatoms from phago-mixotrophs to photoautotrophs.</title>
        <authorList>
            <person name="Ban H."/>
            <person name="Sato S."/>
            <person name="Yoshikawa S."/>
            <person name="Yamada K."/>
            <person name="Nakamura Y."/>
            <person name="Ichinomiya M."/>
            <person name="Sato N."/>
            <person name="Blanc-Mathieu R."/>
            <person name="Endo H."/>
            <person name="Kuwata A."/>
            <person name="Ogata H."/>
        </authorList>
    </citation>
    <scope>NUCLEOTIDE SEQUENCE [LARGE SCALE GENOMIC DNA]</scope>
</reference>
<dbReference type="AlphaFoldDB" id="A0A9W7G012"/>
<comment type="caution">
    <text evidence="2">The sequence shown here is derived from an EMBL/GenBank/DDBJ whole genome shotgun (WGS) entry which is preliminary data.</text>
</comment>
<organism evidence="2 3">
    <name type="scientific">Triparma columacea</name>
    <dbReference type="NCBI Taxonomy" id="722753"/>
    <lineage>
        <taxon>Eukaryota</taxon>
        <taxon>Sar</taxon>
        <taxon>Stramenopiles</taxon>
        <taxon>Ochrophyta</taxon>
        <taxon>Bolidophyceae</taxon>
        <taxon>Parmales</taxon>
        <taxon>Triparmaceae</taxon>
        <taxon>Triparma</taxon>
    </lineage>
</organism>
<feature type="compositionally biased region" description="Pro residues" evidence="1">
    <location>
        <begin position="354"/>
        <end position="363"/>
    </location>
</feature>